<organism evidence="2 3">
    <name type="scientific">Decorospora gaudefroyi</name>
    <dbReference type="NCBI Taxonomy" id="184978"/>
    <lineage>
        <taxon>Eukaryota</taxon>
        <taxon>Fungi</taxon>
        <taxon>Dikarya</taxon>
        <taxon>Ascomycota</taxon>
        <taxon>Pezizomycotina</taxon>
        <taxon>Dothideomycetes</taxon>
        <taxon>Pleosporomycetidae</taxon>
        <taxon>Pleosporales</taxon>
        <taxon>Pleosporineae</taxon>
        <taxon>Pleosporaceae</taxon>
        <taxon>Decorospora</taxon>
    </lineage>
</organism>
<name>A0A6A5KFK0_9PLEO</name>
<proteinExistence type="predicted"/>
<feature type="region of interest" description="Disordered" evidence="1">
    <location>
        <begin position="1"/>
        <end position="47"/>
    </location>
</feature>
<gene>
    <name evidence="2" type="ORF">BDW02DRAFT_386571</name>
</gene>
<evidence type="ECO:0000313" key="3">
    <source>
        <dbReference type="Proteomes" id="UP000800040"/>
    </source>
</evidence>
<dbReference type="Proteomes" id="UP000800040">
    <property type="component" value="Unassembled WGS sequence"/>
</dbReference>
<reference evidence="2" key="1">
    <citation type="submission" date="2020-01" db="EMBL/GenBank/DDBJ databases">
        <authorList>
            <consortium name="DOE Joint Genome Institute"/>
            <person name="Haridas S."/>
            <person name="Albert R."/>
            <person name="Binder M."/>
            <person name="Bloem J."/>
            <person name="Labutti K."/>
            <person name="Salamov A."/>
            <person name="Andreopoulos B."/>
            <person name="Baker S.E."/>
            <person name="Barry K."/>
            <person name="Bills G."/>
            <person name="Bluhm B.H."/>
            <person name="Cannon C."/>
            <person name="Castanera R."/>
            <person name="Culley D.E."/>
            <person name="Daum C."/>
            <person name="Ezra D."/>
            <person name="Gonzalez J.B."/>
            <person name="Henrissat B."/>
            <person name="Kuo A."/>
            <person name="Liang C."/>
            <person name="Lipzen A."/>
            <person name="Lutzoni F."/>
            <person name="Magnuson J."/>
            <person name="Mondo S."/>
            <person name="Nolan M."/>
            <person name="Ohm R."/>
            <person name="Pangilinan J."/>
            <person name="Park H.-J."/>
            <person name="Ramirez L."/>
            <person name="Alfaro M."/>
            <person name="Sun H."/>
            <person name="Tritt A."/>
            <person name="Yoshinaga Y."/>
            <person name="Zwiers L.-H."/>
            <person name="Turgeon B.G."/>
            <person name="Goodwin S.B."/>
            <person name="Spatafora J.W."/>
            <person name="Crous P.W."/>
            <person name="Grigoriev I.V."/>
        </authorList>
    </citation>
    <scope>NUCLEOTIDE SEQUENCE</scope>
    <source>
        <strain evidence="2">P77</strain>
    </source>
</reference>
<evidence type="ECO:0000313" key="2">
    <source>
        <dbReference type="EMBL" id="KAF1833274.1"/>
    </source>
</evidence>
<accession>A0A6A5KFK0</accession>
<feature type="compositionally biased region" description="Basic and acidic residues" evidence="1">
    <location>
        <begin position="9"/>
        <end position="26"/>
    </location>
</feature>
<sequence>MAREGAAQRIEHHTTTRTLRAHETRQRTPRHSCMLSSQPLQPQEAPCNPSAHVESSISWSRRVSTAHCESLISIASQSCTELLLHRDRRASKKGGEACPAVNSRYCILEHYSETTGIVVVEHAKICRSACEGVFATDVLCQPTVSTPVPHCKSSSRIYYLRKTDSSSL</sequence>
<keyword evidence="3" id="KW-1185">Reference proteome</keyword>
<evidence type="ECO:0000256" key="1">
    <source>
        <dbReference type="SAM" id="MobiDB-lite"/>
    </source>
</evidence>
<dbReference type="EMBL" id="ML975322">
    <property type="protein sequence ID" value="KAF1833274.1"/>
    <property type="molecule type" value="Genomic_DNA"/>
</dbReference>
<dbReference type="AlphaFoldDB" id="A0A6A5KFK0"/>
<protein>
    <submittedName>
        <fullName evidence="2">Uncharacterized protein</fullName>
    </submittedName>
</protein>